<gene>
    <name evidence="1" type="ORF">A3H70_00610</name>
</gene>
<organism evidence="1 2">
    <name type="scientific">Candidatus Komeilibacteria bacterium RIFCSPLOWO2_02_FULL_48_11</name>
    <dbReference type="NCBI Taxonomy" id="1798553"/>
    <lineage>
        <taxon>Bacteria</taxon>
        <taxon>Candidatus Komeiliibacteriota</taxon>
    </lineage>
</organism>
<accession>A0A1G2BUE5</accession>
<dbReference type="Proteomes" id="UP000178109">
    <property type="component" value="Unassembled WGS sequence"/>
</dbReference>
<name>A0A1G2BUE5_9BACT</name>
<reference evidence="1 2" key="1">
    <citation type="journal article" date="2016" name="Nat. Commun.">
        <title>Thousands of microbial genomes shed light on interconnected biogeochemical processes in an aquifer system.</title>
        <authorList>
            <person name="Anantharaman K."/>
            <person name="Brown C.T."/>
            <person name="Hug L.A."/>
            <person name="Sharon I."/>
            <person name="Castelle C.J."/>
            <person name="Probst A.J."/>
            <person name="Thomas B.C."/>
            <person name="Singh A."/>
            <person name="Wilkins M.J."/>
            <person name="Karaoz U."/>
            <person name="Brodie E.L."/>
            <person name="Williams K.H."/>
            <person name="Hubbard S.S."/>
            <person name="Banfield J.F."/>
        </authorList>
    </citation>
    <scope>NUCLEOTIDE SEQUENCE [LARGE SCALE GENOMIC DNA]</scope>
</reference>
<proteinExistence type="predicted"/>
<sequence length="84" mass="9522">MEDRILASGSVIQEFIKKDKNIATVYFSRYSPEENLQEHVWKNGRSAVTHNAFIKNIDAATDAFTEYLNATKFQYSLLGFSAGL</sequence>
<evidence type="ECO:0000313" key="2">
    <source>
        <dbReference type="Proteomes" id="UP000178109"/>
    </source>
</evidence>
<dbReference type="EMBL" id="MHKO01000019">
    <property type="protein sequence ID" value="OGY92546.1"/>
    <property type="molecule type" value="Genomic_DNA"/>
</dbReference>
<comment type="caution">
    <text evidence="1">The sequence shown here is derived from an EMBL/GenBank/DDBJ whole genome shotgun (WGS) entry which is preliminary data.</text>
</comment>
<protein>
    <submittedName>
        <fullName evidence="1">Uncharacterized protein</fullName>
    </submittedName>
</protein>
<dbReference type="AlphaFoldDB" id="A0A1G2BUE5"/>
<evidence type="ECO:0000313" key="1">
    <source>
        <dbReference type="EMBL" id="OGY92546.1"/>
    </source>
</evidence>